<dbReference type="InterPro" id="IPR025459">
    <property type="entry name" value="DUF4279"/>
</dbReference>
<protein>
    <submittedName>
        <fullName evidence="1">DUF4279 domain-containing protein</fullName>
    </submittedName>
</protein>
<evidence type="ECO:0000313" key="1">
    <source>
        <dbReference type="EMBL" id="MBF0598355.1"/>
    </source>
</evidence>
<dbReference type="Pfam" id="PF14106">
    <property type="entry name" value="DUF4279"/>
    <property type="match status" value="1"/>
</dbReference>
<accession>A0A8J7GA40</accession>
<comment type="caution">
    <text evidence="1">The sequence shown here is derived from an EMBL/GenBank/DDBJ whole genome shotgun (WGS) entry which is preliminary data.</text>
</comment>
<dbReference type="EMBL" id="JADGIK010000015">
    <property type="protein sequence ID" value="MBF0598355.1"/>
    <property type="molecule type" value="Genomic_DNA"/>
</dbReference>
<sequence length="133" mass="15805">MNFTCTITVFGKNFDPNQFINTIPIKIDKVVYKGQRRHNLPNSKIINYSFVSFEINSKNFRQSSFSEYIEDLVMYLKQNEKILIQINSLSEIEYYNLELFIKSDNEKIERFYFSNDFINICSNLKVSIETVLI</sequence>
<keyword evidence="2" id="KW-1185">Reference proteome</keyword>
<dbReference type="RefSeq" id="WP_194183940.1">
    <property type="nucleotide sequence ID" value="NZ_JADGIK010000015.1"/>
</dbReference>
<dbReference type="Proteomes" id="UP000608754">
    <property type="component" value="Unassembled WGS sequence"/>
</dbReference>
<reference evidence="1" key="1">
    <citation type="submission" date="2020-10" db="EMBL/GenBank/DDBJ databases">
        <authorList>
            <person name="Lu T."/>
            <person name="Wang Q."/>
            <person name="Han X."/>
        </authorList>
    </citation>
    <scope>NUCLEOTIDE SEQUENCE</scope>
    <source>
        <strain evidence="1">WQ 117</strain>
    </source>
</reference>
<gene>
    <name evidence="1" type="ORF">IM532_13035</name>
</gene>
<evidence type="ECO:0000313" key="2">
    <source>
        <dbReference type="Proteomes" id="UP000608754"/>
    </source>
</evidence>
<organism evidence="1 2">
    <name type="scientific">Faecalibacter rhinopitheci</name>
    <dbReference type="NCBI Taxonomy" id="2779678"/>
    <lineage>
        <taxon>Bacteria</taxon>
        <taxon>Pseudomonadati</taxon>
        <taxon>Bacteroidota</taxon>
        <taxon>Flavobacteriia</taxon>
        <taxon>Flavobacteriales</taxon>
        <taxon>Weeksellaceae</taxon>
        <taxon>Faecalibacter</taxon>
    </lineage>
</organism>
<name>A0A8J7GA40_9FLAO</name>
<dbReference type="AlphaFoldDB" id="A0A8J7GA40"/>
<proteinExistence type="predicted"/>